<keyword evidence="8 9" id="KW-0012">Acyltransferase</keyword>
<dbReference type="InterPro" id="IPR002123">
    <property type="entry name" value="Plipid/glycerol_acylTrfase"/>
</dbReference>
<protein>
    <recommendedName>
        <fullName evidence="6 9">1-acyl-sn-glycerol-3-phosphate acyltransferase</fullName>
        <ecNumber evidence="5 9">2.3.1.51</ecNumber>
    </recommendedName>
</protein>
<organism evidence="12 13">
    <name type="scientific">Corallococcus sicarius</name>
    <dbReference type="NCBI Taxonomy" id="2316726"/>
    <lineage>
        <taxon>Bacteria</taxon>
        <taxon>Pseudomonadati</taxon>
        <taxon>Myxococcota</taxon>
        <taxon>Myxococcia</taxon>
        <taxon>Myxococcales</taxon>
        <taxon>Cystobacterineae</taxon>
        <taxon>Myxococcaceae</taxon>
        <taxon>Corallococcus</taxon>
    </lineage>
</organism>
<dbReference type="InterPro" id="IPR004552">
    <property type="entry name" value="AGP_acyltrans"/>
</dbReference>
<dbReference type="UniPathway" id="UPA00557">
    <property type="reaction ID" value="UER00613"/>
</dbReference>
<keyword evidence="13" id="KW-1185">Reference proteome</keyword>
<dbReference type="Proteomes" id="UP000273405">
    <property type="component" value="Unassembled WGS sequence"/>
</dbReference>
<dbReference type="EMBL" id="RAWG01000023">
    <property type="protein sequence ID" value="RKH46409.1"/>
    <property type="molecule type" value="Genomic_DNA"/>
</dbReference>
<dbReference type="GO" id="GO:0006654">
    <property type="term" value="P:phosphatidic acid biosynthetic process"/>
    <property type="evidence" value="ECO:0007669"/>
    <property type="project" value="TreeGrafter"/>
</dbReference>
<dbReference type="PANTHER" id="PTHR10434">
    <property type="entry name" value="1-ACYL-SN-GLYCEROL-3-PHOSPHATE ACYLTRANSFERASE"/>
    <property type="match status" value="1"/>
</dbReference>
<keyword evidence="9" id="KW-0444">Lipid biosynthesis</keyword>
<evidence type="ECO:0000259" key="11">
    <source>
        <dbReference type="SMART" id="SM00563"/>
    </source>
</evidence>
<feature type="region of interest" description="Disordered" evidence="10">
    <location>
        <begin position="232"/>
        <end position="269"/>
    </location>
</feature>
<evidence type="ECO:0000256" key="2">
    <source>
        <dbReference type="ARBA" id="ARBA00004728"/>
    </source>
</evidence>
<dbReference type="EC" id="2.3.1.51" evidence="5 9"/>
<gene>
    <name evidence="12" type="ORF">D7X12_05530</name>
</gene>
<dbReference type="SMART" id="SM00563">
    <property type="entry name" value="PlsC"/>
    <property type="match status" value="1"/>
</dbReference>
<feature type="domain" description="Phospholipid/glycerol acyltransferase" evidence="11">
    <location>
        <begin position="68"/>
        <end position="182"/>
    </location>
</feature>
<sequence>MRKLWCILVATVWSAVSFFISITAMIVTFNPARSVWVARKIWSPVLLWAGGARLEVIGGENVDPKRATIYVANHQSTLDIPAHFISVPADFRYVAKSQLRFVPFIGWYLWLAGHIFVNRSDRASAISSLERAAKKVREGTSIFLYPEGTRSEDGRVLPFKKGPFALALKARVPICPVTIEGTSTVMPKNSWNITPGPVRVKIGRPIDTTAFAENDREGLARAVRAQIIADNLSLGGKGGDTDDAIAPQGQEGVGQKRLPTPPPPSKKAS</sequence>
<keyword evidence="9" id="KW-0443">Lipid metabolism</keyword>
<keyword evidence="9" id="KW-0594">Phospholipid biosynthesis</keyword>
<comment type="pathway">
    <text evidence="3">Lipid metabolism.</text>
</comment>
<comment type="pathway">
    <text evidence="2">Phospholipid metabolism; CDP-diacylglycerol biosynthesis; CDP-diacylglycerol from sn-glycerol 3-phosphate: step 2/3.</text>
</comment>
<reference evidence="13" key="1">
    <citation type="submission" date="2018-09" db="EMBL/GenBank/DDBJ databases">
        <authorList>
            <person name="Livingstone P.G."/>
            <person name="Whitworth D.E."/>
        </authorList>
    </citation>
    <scope>NUCLEOTIDE SEQUENCE [LARGE SCALE GENOMIC DNA]</scope>
    <source>
        <strain evidence="13">CA040B</strain>
    </source>
</reference>
<evidence type="ECO:0000256" key="6">
    <source>
        <dbReference type="ARBA" id="ARBA00016139"/>
    </source>
</evidence>
<dbReference type="GO" id="GO:0003841">
    <property type="term" value="F:1-acylglycerol-3-phosphate O-acyltransferase activity"/>
    <property type="evidence" value="ECO:0007669"/>
    <property type="project" value="UniProtKB-UniRule"/>
</dbReference>
<evidence type="ECO:0000256" key="8">
    <source>
        <dbReference type="ARBA" id="ARBA00023315"/>
    </source>
</evidence>
<evidence type="ECO:0000256" key="10">
    <source>
        <dbReference type="SAM" id="MobiDB-lite"/>
    </source>
</evidence>
<evidence type="ECO:0000256" key="1">
    <source>
        <dbReference type="ARBA" id="ARBA00001141"/>
    </source>
</evidence>
<dbReference type="PANTHER" id="PTHR10434:SF11">
    <property type="entry name" value="1-ACYL-SN-GLYCEROL-3-PHOSPHATE ACYLTRANSFERASE"/>
    <property type="match status" value="1"/>
</dbReference>
<comment type="domain">
    <text evidence="9">The HXXXXD motif is essential for acyltransferase activity and may constitute the binding site for the phosphate moiety of the glycerol-3-phosphate.</text>
</comment>
<evidence type="ECO:0000256" key="4">
    <source>
        <dbReference type="ARBA" id="ARBA00008655"/>
    </source>
</evidence>
<evidence type="ECO:0000256" key="3">
    <source>
        <dbReference type="ARBA" id="ARBA00005189"/>
    </source>
</evidence>
<comment type="caution">
    <text evidence="12">The sequence shown here is derived from an EMBL/GenBank/DDBJ whole genome shotgun (WGS) entry which is preliminary data.</text>
</comment>
<evidence type="ECO:0000256" key="9">
    <source>
        <dbReference type="RuleBase" id="RU361267"/>
    </source>
</evidence>
<keyword evidence="7 9" id="KW-0808">Transferase</keyword>
<evidence type="ECO:0000256" key="7">
    <source>
        <dbReference type="ARBA" id="ARBA00022679"/>
    </source>
</evidence>
<accession>A0A3A8NSD2</accession>
<evidence type="ECO:0000256" key="5">
    <source>
        <dbReference type="ARBA" id="ARBA00013211"/>
    </source>
</evidence>
<dbReference type="GO" id="GO:0016024">
    <property type="term" value="P:CDP-diacylglycerol biosynthetic process"/>
    <property type="evidence" value="ECO:0007669"/>
    <property type="project" value="UniProtKB-UniPathway"/>
</dbReference>
<evidence type="ECO:0000313" key="12">
    <source>
        <dbReference type="EMBL" id="RKH46409.1"/>
    </source>
</evidence>
<dbReference type="Pfam" id="PF01553">
    <property type="entry name" value="Acyltransferase"/>
    <property type="match status" value="1"/>
</dbReference>
<dbReference type="OrthoDB" id="9809618at2"/>
<comment type="catalytic activity">
    <reaction evidence="1 9">
        <text>a 1-acyl-sn-glycero-3-phosphate + an acyl-CoA = a 1,2-diacyl-sn-glycero-3-phosphate + CoA</text>
        <dbReference type="Rhea" id="RHEA:19709"/>
        <dbReference type="ChEBI" id="CHEBI:57287"/>
        <dbReference type="ChEBI" id="CHEBI:57970"/>
        <dbReference type="ChEBI" id="CHEBI:58342"/>
        <dbReference type="ChEBI" id="CHEBI:58608"/>
        <dbReference type="EC" id="2.3.1.51"/>
    </reaction>
</comment>
<dbReference type="CDD" id="cd07989">
    <property type="entry name" value="LPLAT_AGPAT-like"/>
    <property type="match status" value="1"/>
</dbReference>
<comment type="similarity">
    <text evidence="4 9">Belongs to the 1-acyl-sn-glycerol-3-phosphate acyltransferase family.</text>
</comment>
<dbReference type="NCBIfam" id="TIGR00530">
    <property type="entry name" value="AGP_acyltrn"/>
    <property type="match status" value="1"/>
</dbReference>
<dbReference type="GO" id="GO:0016020">
    <property type="term" value="C:membrane"/>
    <property type="evidence" value="ECO:0007669"/>
    <property type="project" value="InterPro"/>
</dbReference>
<keyword evidence="9" id="KW-1208">Phospholipid metabolism</keyword>
<name>A0A3A8NSD2_9BACT</name>
<evidence type="ECO:0000313" key="13">
    <source>
        <dbReference type="Proteomes" id="UP000273405"/>
    </source>
</evidence>
<dbReference type="AlphaFoldDB" id="A0A3A8NSD2"/>
<proteinExistence type="inferred from homology"/>
<dbReference type="SUPFAM" id="SSF69593">
    <property type="entry name" value="Glycerol-3-phosphate (1)-acyltransferase"/>
    <property type="match status" value="1"/>
</dbReference>
<feature type="compositionally biased region" description="Pro residues" evidence="10">
    <location>
        <begin position="259"/>
        <end position="269"/>
    </location>
</feature>
<dbReference type="RefSeq" id="WP_120624232.1">
    <property type="nucleotide sequence ID" value="NZ_RAWG01000023.1"/>
</dbReference>